<dbReference type="Pfam" id="PF13620">
    <property type="entry name" value="CarboxypepD_reg"/>
    <property type="match status" value="1"/>
</dbReference>
<accession>A0A517MYB0</accession>
<dbReference type="GO" id="GO:0030246">
    <property type="term" value="F:carbohydrate binding"/>
    <property type="evidence" value="ECO:0007669"/>
    <property type="project" value="InterPro"/>
</dbReference>
<dbReference type="RefSeq" id="WP_145060982.1">
    <property type="nucleotide sequence ID" value="NZ_CP036263.1"/>
</dbReference>
<name>A0A517MYB0_9BACT</name>
<dbReference type="InterPro" id="IPR013784">
    <property type="entry name" value="Carb-bd-like_fold"/>
</dbReference>
<keyword evidence="3" id="KW-1185">Reference proteome</keyword>
<organism evidence="2 3">
    <name type="scientific">Adhaeretor mobilis</name>
    <dbReference type="NCBI Taxonomy" id="1930276"/>
    <lineage>
        <taxon>Bacteria</taxon>
        <taxon>Pseudomonadati</taxon>
        <taxon>Planctomycetota</taxon>
        <taxon>Planctomycetia</taxon>
        <taxon>Pirellulales</taxon>
        <taxon>Lacipirellulaceae</taxon>
        <taxon>Adhaeretor</taxon>
    </lineage>
</organism>
<dbReference type="Proteomes" id="UP000319852">
    <property type="component" value="Chromosome"/>
</dbReference>
<evidence type="ECO:0000313" key="2">
    <source>
        <dbReference type="EMBL" id="QDS99817.1"/>
    </source>
</evidence>
<dbReference type="SUPFAM" id="SSF49452">
    <property type="entry name" value="Starch-binding domain-like"/>
    <property type="match status" value="1"/>
</dbReference>
<dbReference type="EMBL" id="CP036263">
    <property type="protein sequence ID" value="QDS99817.1"/>
    <property type="molecule type" value="Genomic_DNA"/>
</dbReference>
<evidence type="ECO:0000256" key="1">
    <source>
        <dbReference type="SAM" id="SignalP"/>
    </source>
</evidence>
<reference evidence="2 3" key="1">
    <citation type="submission" date="2019-02" db="EMBL/GenBank/DDBJ databases">
        <title>Deep-cultivation of Planctomycetes and their phenomic and genomic characterization uncovers novel biology.</title>
        <authorList>
            <person name="Wiegand S."/>
            <person name="Jogler M."/>
            <person name="Boedeker C."/>
            <person name="Pinto D."/>
            <person name="Vollmers J."/>
            <person name="Rivas-Marin E."/>
            <person name="Kohn T."/>
            <person name="Peeters S.H."/>
            <person name="Heuer A."/>
            <person name="Rast P."/>
            <person name="Oberbeckmann S."/>
            <person name="Bunk B."/>
            <person name="Jeske O."/>
            <person name="Meyerdierks A."/>
            <person name="Storesund J.E."/>
            <person name="Kallscheuer N."/>
            <person name="Luecker S."/>
            <person name="Lage O.M."/>
            <person name="Pohl T."/>
            <person name="Merkel B.J."/>
            <person name="Hornburger P."/>
            <person name="Mueller R.-W."/>
            <person name="Bruemmer F."/>
            <person name="Labrenz M."/>
            <person name="Spormann A.M."/>
            <person name="Op den Camp H."/>
            <person name="Overmann J."/>
            <person name="Amann R."/>
            <person name="Jetten M.S.M."/>
            <person name="Mascher T."/>
            <person name="Medema M.H."/>
            <person name="Devos D.P."/>
            <person name="Kaster A.-K."/>
            <person name="Ovreas L."/>
            <person name="Rohde M."/>
            <person name="Galperin M.Y."/>
            <person name="Jogler C."/>
        </authorList>
    </citation>
    <scope>NUCLEOTIDE SEQUENCE [LARGE SCALE GENOMIC DNA]</scope>
    <source>
        <strain evidence="2 3">HG15A2</strain>
    </source>
</reference>
<evidence type="ECO:0008006" key="4">
    <source>
        <dbReference type="Google" id="ProtNLM"/>
    </source>
</evidence>
<sequence length="203" mass="21044" precursor="true">MKLQSWWRHTWWSRSLAICLTVSTVTPLPTLAAPIAKSAPVVAPVSATATAKTPAAACSDVALDAQGALVGQVVDAQGRPTKGIAVVVSNARRTYKTVTDERGDFRVDNVSGGTYQVQVGVQMKQCRVWKSLAAPPAATQGVLIVSGDDIVRGQTYCGSPVSCSPTNVGDVLTHPLVIAGVVAAAIAIPVAIHNSDDDDDDAS</sequence>
<feature type="signal peptide" evidence="1">
    <location>
        <begin position="1"/>
        <end position="32"/>
    </location>
</feature>
<keyword evidence="1" id="KW-0732">Signal</keyword>
<dbReference type="KEGG" id="amob:HG15A2_31480"/>
<feature type="chain" id="PRO_5021990498" description="Carboxypeptidase regulatory-like domain-containing protein" evidence="1">
    <location>
        <begin position="33"/>
        <end position="203"/>
    </location>
</feature>
<dbReference type="OrthoDB" id="284841at2"/>
<dbReference type="Gene3D" id="2.60.40.1120">
    <property type="entry name" value="Carboxypeptidase-like, regulatory domain"/>
    <property type="match status" value="1"/>
</dbReference>
<protein>
    <recommendedName>
        <fullName evidence="4">Carboxypeptidase regulatory-like domain-containing protein</fullName>
    </recommendedName>
</protein>
<gene>
    <name evidence="2" type="ORF">HG15A2_31480</name>
</gene>
<evidence type="ECO:0000313" key="3">
    <source>
        <dbReference type="Proteomes" id="UP000319852"/>
    </source>
</evidence>
<dbReference type="AlphaFoldDB" id="A0A517MYB0"/>
<proteinExistence type="predicted"/>